<evidence type="ECO:0000256" key="3">
    <source>
        <dbReference type="ARBA" id="ARBA00022801"/>
    </source>
</evidence>
<comment type="similarity">
    <text evidence="1 6">Belongs to the type-B carboxylesterase/lipase family.</text>
</comment>
<dbReference type="InterPro" id="IPR050654">
    <property type="entry name" value="AChE-related_enzymes"/>
</dbReference>
<keyword evidence="6" id="KW-0732">Signal</keyword>
<feature type="active site" description="Acyl-ester intermediate" evidence="5">
    <location>
        <position position="212"/>
    </location>
</feature>
<dbReference type="PANTHER" id="PTHR43918:SF15">
    <property type="entry name" value="CARBOXYLIC ESTER HYDROLASE"/>
    <property type="match status" value="1"/>
</dbReference>
<dbReference type="PROSITE" id="PS00122">
    <property type="entry name" value="CARBOXYLESTERASE_B_1"/>
    <property type="match status" value="1"/>
</dbReference>
<dbReference type="GO" id="GO:0005615">
    <property type="term" value="C:extracellular space"/>
    <property type="evidence" value="ECO:0007669"/>
    <property type="project" value="TreeGrafter"/>
</dbReference>
<dbReference type="GO" id="GO:0019695">
    <property type="term" value="P:choline metabolic process"/>
    <property type="evidence" value="ECO:0007669"/>
    <property type="project" value="TreeGrafter"/>
</dbReference>
<dbReference type="GO" id="GO:0005886">
    <property type="term" value="C:plasma membrane"/>
    <property type="evidence" value="ECO:0007669"/>
    <property type="project" value="TreeGrafter"/>
</dbReference>
<evidence type="ECO:0000313" key="8">
    <source>
        <dbReference type="Proteomes" id="UP000035681"/>
    </source>
</evidence>
<feature type="signal peptide" evidence="6">
    <location>
        <begin position="1"/>
        <end position="18"/>
    </location>
</feature>
<feature type="active site" description="Charge relay system" evidence="5">
    <location>
        <position position="343"/>
    </location>
</feature>
<dbReference type="PRINTS" id="PR00878">
    <property type="entry name" value="CHOLNESTRASE"/>
</dbReference>
<dbReference type="Proteomes" id="UP000035681">
    <property type="component" value="Unplaced"/>
</dbReference>
<keyword evidence="4" id="KW-1015">Disulfide bond</keyword>
<evidence type="ECO:0000256" key="4">
    <source>
        <dbReference type="ARBA" id="ARBA00023157"/>
    </source>
</evidence>
<feature type="active site" description="Charge relay system" evidence="5">
    <location>
        <position position="466"/>
    </location>
</feature>
<dbReference type="EC" id="3.1.1.-" evidence="6"/>
<dbReference type="GO" id="GO:0006581">
    <property type="term" value="P:acetylcholine catabolic process"/>
    <property type="evidence" value="ECO:0007669"/>
    <property type="project" value="TreeGrafter"/>
</dbReference>
<dbReference type="InterPro" id="IPR019826">
    <property type="entry name" value="Carboxylesterase_B_AS"/>
</dbReference>
<dbReference type="WBParaSite" id="SSTP_0000805000.1">
    <property type="protein sequence ID" value="SSTP_0000805000.1"/>
    <property type="gene ID" value="SSTP_0000805000"/>
</dbReference>
<evidence type="ECO:0000256" key="6">
    <source>
        <dbReference type="RuleBase" id="RU361235"/>
    </source>
</evidence>
<evidence type="ECO:0000256" key="5">
    <source>
        <dbReference type="PIRSR" id="PIRSR600997-1"/>
    </source>
</evidence>
<dbReference type="SUPFAM" id="SSF53474">
    <property type="entry name" value="alpha/beta-Hydrolases"/>
    <property type="match status" value="1"/>
</dbReference>
<protein>
    <recommendedName>
        <fullName evidence="6">Carboxylic ester hydrolase</fullName>
        <ecNumber evidence="6">3.1.1.-</ecNumber>
    </recommendedName>
</protein>
<dbReference type="WBParaSite" id="TCONS_00009783.p1">
    <property type="protein sequence ID" value="TCONS_00009783.p1"/>
    <property type="gene ID" value="XLOC_007532"/>
</dbReference>
<dbReference type="STRING" id="6248.A0A0K0EEY6"/>
<organism evidence="9">
    <name type="scientific">Strongyloides stercoralis</name>
    <name type="common">Threadworm</name>
    <dbReference type="NCBI Taxonomy" id="6248"/>
    <lineage>
        <taxon>Eukaryota</taxon>
        <taxon>Metazoa</taxon>
        <taxon>Ecdysozoa</taxon>
        <taxon>Nematoda</taxon>
        <taxon>Chromadorea</taxon>
        <taxon>Rhabditida</taxon>
        <taxon>Tylenchina</taxon>
        <taxon>Panagrolaimomorpha</taxon>
        <taxon>Strongyloidoidea</taxon>
        <taxon>Strongyloididae</taxon>
        <taxon>Strongyloides</taxon>
    </lineage>
</organism>
<keyword evidence="2" id="KW-0719">Serine esterase</keyword>
<evidence type="ECO:0000313" key="9">
    <source>
        <dbReference type="WBParaSite" id="SSTP_0000805000.1"/>
    </source>
</evidence>
<dbReference type="Gene3D" id="3.40.50.1820">
    <property type="entry name" value="alpha/beta hydrolase"/>
    <property type="match status" value="1"/>
</dbReference>
<keyword evidence="8" id="KW-1185">Reference proteome</keyword>
<dbReference type="GO" id="GO:0003990">
    <property type="term" value="F:acetylcholinesterase activity"/>
    <property type="evidence" value="ECO:0007669"/>
    <property type="project" value="TreeGrafter"/>
</dbReference>
<dbReference type="InterPro" id="IPR029058">
    <property type="entry name" value="AB_hydrolase_fold"/>
</dbReference>
<evidence type="ECO:0000259" key="7">
    <source>
        <dbReference type="Pfam" id="PF00135"/>
    </source>
</evidence>
<accession>A0A0K0EEY6</accession>
<dbReference type="PANTHER" id="PTHR43918">
    <property type="entry name" value="ACETYLCHOLINESTERASE"/>
    <property type="match status" value="1"/>
</dbReference>
<evidence type="ECO:0000256" key="2">
    <source>
        <dbReference type="ARBA" id="ARBA00022487"/>
    </source>
</evidence>
<reference evidence="9" key="1">
    <citation type="submission" date="2015-08" db="UniProtKB">
        <authorList>
            <consortium name="WormBaseParasite"/>
        </authorList>
    </citation>
    <scope>IDENTIFICATION</scope>
</reference>
<proteinExistence type="inferred from homology"/>
<dbReference type="Pfam" id="PF00135">
    <property type="entry name" value="COesterase"/>
    <property type="match status" value="1"/>
</dbReference>
<feature type="domain" description="Carboxylesterase type B" evidence="7">
    <location>
        <begin position="19"/>
        <end position="532"/>
    </location>
</feature>
<dbReference type="ESTHER" id="strer-a0a0k0eey6">
    <property type="family name" value="Cholinesterase-like"/>
</dbReference>
<dbReference type="InterPro" id="IPR000997">
    <property type="entry name" value="Cholinesterase"/>
</dbReference>
<dbReference type="InterPro" id="IPR002018">
    <property type="entry name" value="CarbesteraseB"/>
</dbReference>
<name>A0A0K0EEY6_STRER</name>
<dbReference type="AlphaFoldDB" id="A0A0K0EEY6"/>
<sequence>MVIFLIHIFLLLFTSTLSEKVIKTLNGPIVGKKLNFKKGYVSEYLGVPFAQPPIRELRFMPPVELNKPQWKHVLKAYIPAISCPQYVEVMNFTGSDEFNPTNRIGENCLQLNMWVPKERSGATIVHIHGGGYRRGSASLDIYNGSVLASKSKAIVVNLNYRFDIFGFAYLGEQSKIKGNMGLLDQQMGLKWVYENIEFFGGDKNMITIFGQSAGAASATAHLFSKESKKYFRRLFVDSGVITNNWGSVDRDEMQKNTIKLVRHLKCPVKKGDEKLIKCLQKRKMVRILEASKEVRKTGQIELLNQFSPIDRDSVFFKGPVHILLEDKKFNKDVDLVVGRMADETSVFMPRFLKNFGCGFNPLKDPEDKENQCNLNEQIFAGFIDKVKGTIGLEDDEAKEYLQIYNNTNYDNYRDKMKKLTSDLVMNCPASKFVEKIYNSTRRNVYVYEFQKRSPINPWPKWMGAMHGRELKYIFGYPYRYPSKYPEDKLKEEQKFSKKYMKFLGKFAKYGDLGKYSDKFTRNHKKALVIDETFAHSNKPKYIKSMSKTCKKFLNLIDRVVKRFISKVKVASKFNRK</sequence>
<keyword evidence="3 6" id="KW-0378">Hydrolase</keyword>
<evidence type="ECO:0000256" key="1">
    <source>
        <dbReference type="ARBA" id="ARBA00005964"/>
    </source>
</evidence>
<feature type="chain" id="PRO_5005120705" description="Carboxylic ester hydrolase" evidence="6">
    <location>
        <begin position="19"/>
        <end position="576"/>
    </location>
</feature>